<dbReference type="EMBL" id="CAMPGE010028038">
    <property type="protein sequence ID" value="CAI2385600.1"/>
    <property type="molecule type" value="Genomic_DNA"/>
</dbReference>
<keyword evidence="1" id="KW-0175">Coiled coil</keyword>
<dbReference type="GO" id="GO:0005815">
    <property type="term" value="C:microtubule organizing center"/>
    <property type="evidence" value="ECO:0007669"/>
    <property type="project" value="TreeGrafter"/>
</dbReference>
<dbReference type="Proteomes" id="UP001295684">
    <property type="component" value="Unassembled WGS sequence"/>
</dbReference>
<accession>A0AAD1Y736</accession>
<evidence type="ECO:0000256" key="1">
    <source>
        <dbReference type="SAM" id="Coils"/>
    </source>
</evidence>
<feature type="coiled-coil region" evidence="1">
    <location>
        <begin position="520"/>
        <end position="589"/>
    </location>
</feature>
<organism evidence="3 4">
    <name type="scientific">Euplotes crassus</name>
    <dbReference type="NCBI Taxonomy" id="5936"/>
    <lineage>
        <taxon>Eukaryota</taxon>
        <taxon>Sar</taxon>
        <taxon>Alveolata</taxon>
        <taxon>Ciliophora</taxon>
        <taxon>Intramacronucleata</taxon>
        <taxon>Spirotrichea</taxon>
        <taxon>Hypotrichia</taxon>
        <taxon>Euplotida</taxon>
        <taxon>Euplotidae</taxon>
        <taxon>Moneuplotes</taxon>
    </lineage>
</organism>
<keyword evidence="4" id="KW-1185">Reference proteome</keyword>
<comment type="caution">
    <text evidence="3">The sequence shown here is derived from an EMBL/GenBank/DDBJ whole genome shotgun (WGS) entry which is preliminary data.</text>
</comment>
<dbReference type="InterPro" id="IPR026205">
    <property type="entry name" value="PIBF1"/>
</dbReference>
<feature type="region of interest" description="Disordered" evidence="2">
    <location>
        <begin position="752"/>
        <end position="810"/>
    </location>
</feature>
<reference evidence="3" key="1">
    <citation type="submission" date="2023-07" db="EMBL/GenBank/DDBJ databases">
        <authorList>
            <consortium name="AG Swart"/>
            <person name="Singh M."/>
            <person name="Singh A."/>
            <person name="Seah K."/>
            <person name="Emmerich C."/>
        </authorList>
    </citation>
    <scope>NUCLEOTIDE SEQUENCE</scope>
    <source>
        <strain evidence="3">DP1</strain>
    </source>
</reference>
<dbReference type="AlphaFoldDB" id="A0AAD1Y736"/>
<dbReference type="PANTHER" id="PTHR18950:SF0">
    <property type="entry name" value="PROGESTERONE IMMUNOMODULATORY BINDING FACTOR 1"/>
    <property type="match status" value="1"/>
</dbReference>
<evidence type="ECO:0000313" key="3">
    <source>
        <dbReference type="EMBL" id="CAI2385600.1"/>
    </source>
</evidence>
<feature type="compositionally biased region" description="Basic residues" evidence="2">
    <location>
        <begin position="790"/>
        <end position="800"/>
    </location>
</feature>
<dbReference type="PANTHER" id="PTHR18950">
    <property type="entry name" value="PROGESTERONE-INDUCED BLOCKING FACTOR 1"/>
    <property type="match status" value="1"/>
</dbReference>
<dbReference type="GO" id="GO:0060271">
    <property type="term" value="P:cilium assembly"/>
    <property type="evidence" value="ECO:0007669"/>
    <property type="project" value="TreeGrafter"/>
</dbReference>
<feature type="compositionally biased region" description="Polar residues" evidence="2">
    <location>
        <begin position="779"/>
        <end position="789"/>
    </location>
</feature>
<protein>
    <submittedName>
        <fullName evidence="3">Uncharacterized protein</fullName>
    </submittedName>
</protein>
<gene>
    <name evidence="3" type="ORF">ECRASSUSDP1_LOCUS27178</name>
</gene>
<feature type="coiled-coil region" evidence="1">
    <location>
        <begin position="99"/>
        <end position="133"/>
    </location>
</feature>
<name>A0AAD1Y736_EUPCR</name>
<feature type="coiled-coil region" evidence="1">
    <location>
        <begin position="212"/>
        <end position="466"/>
    </location>
</feature>
<evidence type="ECO:0000256" key="2">
    <source>
        <dbReference type="SAM" id="MobiDB-lite"/>
    </source>
</evidence>
<feature type="coiled-coil region" evidence="1">
    <location>
        <begin position="621"/>
        <end position="728"/>
    </location>
</feature>
<feature type="compositionally biased region" description="Basic and acidic residues" evidence="2">
    <location>
        <begin position="752"/>
        <end position="764"/>
    </location>
</feature>
<evidence type="ECO:0000313" key="4">
    <source>
        <dbReference type="Proteomes" id="UP001295684"/>
    </source>
</evidence>
<sequence length="834" mass="97354">MAMNMIQNLPLDNDLFSEDEKALLSKGGFSVSESDAINEDHDSDDDYERKIMDVISNDVGIYGGAFGSGQELDIGERGALEERFKHENNYLQLQLATQKANFYKKSGELERAIERLRREKKQLEANNVTQRKDHELKMIQQKQVTKEELERLQGDQREFGIHGPSMKERMNSYKNELRTLLVSEDKYLDLRSVPENKRNLKEFVQVKAYELVKKYKDQSEDLKRENEDLAEKCTIYKEKASKEAREADRVSHVLNDRENDYMSRIEELQIRNKELQETINKLRMKEESYKIKERDYEAMKERLRDFEKANASLQMQAELQSETVHKVNDQRTDYEKQYDGLRKQIDLLNQDKTFLTRENATLHDRIKRLETDVERVEDQKDKIYQEMSEAKKNAQNYLERLLNSQGEFGSDAQKKHLEELNNIKLAYERDLRLHKENLSEVYEKKIEYLQEAKEESDMRLAKAERDLLEKTKSYDEILVEYRKIERMVDSEIGDVKLELRLKSDELHRVSSVYEENLSLVKELKIENAAMKEKLDLIKNDYYRLEAVERQKNADALAQVAVYKERLAQYEAIEKELDDAIINVAESEEQTEVGDIVLNAVKAAPTAANRRVQQSLLLANRLQAKQKECEMLKKEVKDMKTQMRNTLEDSKMYKRLSDKASQPYSVLMADIEKGEKDLNKAFKLLNSKEDENKSLRDENKSLKMAVNSLNQDLSKLSNKRKQLDNLQSTLMNMIKGSTGKNISVDTLRTKLAESKKKSGKLREDYTVPNHFEMTGGSKHMFSTANTNKMRSTSRSKSPHKRSNLDLEDEINFKSKSKASLAEVPAWYSSLKSNLQ</sequence>
<proteinExistence type="predicted"/>